<reference evidence="1" key="1">
    <citation type="journal article" date="2020" name="Nature">
        <title>Giant virus diversity and host interactions through global metagenomics.</title>
        <authorList>
            <person name="Schulz F."/>
            <person name="Roux S."/>
            <person name="Paez-Espino D."/>
            <person name="Jungbluth S."/>
            <person name="Walsh D.A."/>
            <person name="Denef V.J."/>
            <person name="McMahon K.D."/>
            <person name="Konstantinidis K.T."/>
            <person name="Eloe-Fadrosh E.A."/>
            <person name="Kyrpides N.C."/>
            <person name="Woyke T."/>
        </authorList>
    </citation>
    <scope>NUCLEOTIDE SEQUENCE</scope>
    <source>
        <strain evidence="1">GVMAG-S-1021933-23</strain>
    </source>
</reference>
<protein>
    <submittedName>
        <fullName evidence="1">Uncharacterized protein</fullName>
    </submittedName>
</protein>
<name>A0A6C0ADW8_9ZZZZ</name>
<evidence type="ECO:0000313" key="1">
    <source>
        <dbReference type="EMBL" id="QHS77653.1"/>
    </source>
</evidence>
<accession>A0A6C0ADW8</accession>
<dbReference type="EMBL" id="MN740593">
    <property type="protein sequence ID" value="QHS77653.1"/>
    <property type="molecule type" value="Genomic_DNA"/>
</dbReference>
<sequence>MGVILSKNAKIDNIINILLYKDLNGCIFEKYIDIFLFYISKPPLSSKEKTFKYFLIHKPVCGDIELCVQNNNEAPINIYKIDYYLKDKVYRNNSTFFLNINLNEKIDYSKFIKLIKKKNRTFENLSEITECDSNTLKKKLNEVRNANISDIEKMFEIKSIKKKIDILTYLESLDHLEEAFSKMREKSIIIPDSSAPEEDNFIILEIVNSKVSAPQEKIFIIPEAVKIFNH</sequence>
<proteinExistence type="predicted"/>
<dbReference type="AlphaFoldDB" id="A0A6C0ADW8"/>
<organism evidence="1">
    <name type="scientific">viral metagenome</name>
    <dbReference type="NCBI Taxonomy" id="1070528"/>
    <lineage>
        <taxon>unclassified sequences</taxon>
        <taxon>metagenomes</taxon>
        <taxon>organismal metagenomes</taxon>
    </lineage>
</organism>